<keyword evidence="2" id="KW-0479">Metal-binding</keyword>
<gene>
    <name evidence="4" type="ORF">E4099_13320</name>
</gene>
<dbReference type="EC" id="4.2.3.-" evidence="2"/>
<evidence type="ECO:0000256" key="2">
    <source>
        <dbReference type="RuleBase" id="RU366034"/>
    </source>
</evidence>
<dbReference type="GO" id="GO:0010333">
    <property type="term" value="F:terpene synthase activity"/>
    <property type="evidence" value="ECO:0007669"/>
    <property type="project" value="InterPro"/>
</dbReference>
<dbReference type="OrthoDB" id="3676909at2"/>
<keyword evidence="1 2" id="KW-0456">Lyase</keyword>
<keyword evidence="2" id="KW-0460">Magnesium</keyword>
<comment type="caution">
    <text evidence="4">The sequence shown here is derived from an EMBL/GenBank/DDBJ whole genome shotgun (WGS) entry which is preliminary data.</text>
</comment>
<accession>A0A4Z0HAB5</accession>
<dbReference type="Proteomes" id="UP000297948">
    <property type="component" value="Unassembled WGS sequence"/>
</dbReference>
<dbReference type="NCBIfam" id="NF041624">
    <property type="entry name" value="isoafr_syn"/>
    <property type="match status" value="1"/>
</dbReference>
<proteinExistence type="inferred from homology"/>
<dbReference type="InterPro" id="IPR008949">
    <property type="entry name" value="Isoprenoid_synthase_dom_sf"/>
</dbReference>
<evidence type="ECO:0000256" key="3">
    <source>
        <dbReference type="SAM" id="MobiDB-lite"/>
    </source>
</evidence>
<dbReference type="AlphaFoldDB" id="A0A4Z0HAB5"/>
<evidence type="ECO:0000313" key="5">
    <source>
        <dbReference type="Proteomes" id="UP000297948"/>
    </source>
</evidence>
<comment type="cofactor">
    <cofactor evidence="2">
        <name>Mg(2+)</name>
        <dbReference type="ChEBI" id="CHEBI:18420"/>
    </cofactor>
</comment>
<dbReference type="InterPro" id="IPR034686">
    <property type="entry name" value="Terpene_cyclase-like_2"/>
</dbReference>
<evidence type="ECO:0000256" key="1">
    <source>
        <dbReference type="ARBA" id="ARBA00023239"/>
    </source>
</evidence>
<protein>
    <recommendedName>
        <fullName evidence="2">Terpene synthase</fullName>
        <ecNumber evidence="2">4.2.3.-</ecNumber>
    </recommendedName>
</protein>
<reference evidence="4 5" key="1">
    <citation type="submission" date="2019-03" db="EMBL/GenBank/DDBJ databases">
        <authorList>
            <person name="Gonzalez-Pimentel J.L."/>
        </authorList>
    </citation>
    <scope>NUCLEOTIDE SEQUENCE [LARGE SCALE GENOMIC DNA]</scope>
    <source>
        <strain evidence="4 5">JCM 31289</strain>
    </source>
</reference>
<keyword evidence="5" id="KW-1185">Reference proteome</keyword>
<dbReference type="EMBL" id="SRID01000099">
    <property type="protein sequence ID" value="TGB09811.1"/>
    <property type="molecule type" value="Genomic_DNA"/>
</dbReference>
<feature type="region of interest" description="Disordered" evidence="3">
    <location>
        <begin position="349"/>
        <end position="368"/>
    </location>
</feature>
<dbReference type="InterPro" id="IPR048128">
    <property type="entry name" value="Isoafr/prist_syn"/>
</dbReference>
<dbReference type="Pfam" id="PF19086">
    <property type="entry name" value="Terpene_syn_C_2"/>
    <property type="match status" value="1"/>
</dbReference>
<dbReference type="GO" id="GO:0046872">
    <property type="term" value="F:metal ion binding"/>
    <property type="evidence" value="ECO:0007669"/>
    <property type="project" value="UniProtKB-KW"/>
</dbReference>
<dbReference type="SUPFAM" id="SSF48576">
    <property type="entry name" value="Terpenoid synthases"/>
    <property type="match status" value="1"/>
</dbReference>
<feature type="compositionally biased region" description="Low complexity" evidence="3">
    <location>
        <begin position="352"/>
        <end position="361"/>
    </location>
</feature>
<dbReference type="Gene3D" id="1.10.600.10">
    <property type="entry name" value="Farnesyl Diphosphate Synthase"/>
    <property type="match status" value="1"/>
</dbReference>
<dbReference type="PANTHER" id="PTHR35201">
    <property type="entry name" value="TERPENE SYNTHASE"/>
    <property type="match status" value="1"/>
</dbReference>
<organism evidence="4 5">
    <name type="scientific">Streptomyces palmae</name>
    <dbReference type="NCBI Taxonomy" id="1701085"/>
    <lineage>
        <taxon>Bacteria</taxon>
        <taxon>Bacillati</taxon>
        <taxon>Actinomycetota</taxon>
        <taxon>Actinomycetes</taxon>
        <taxon>Kitasatosporales</taxon>
        <taxon>Streptomycetaceae</taxon>
        <taxon>Streptomyces</taxon>
    </lineage>
</organism>
<evidence type="ECO:0000313" key="4">
    <source>
        <dbReference type="EMBL" id="TGB09811.1"/>
    </source>
</evidence>
<sequence length="368" mass="40416">MNTTIMRPWELESDLTRRAELLAVPVGTAASPDGESARRHTIGWLRGFGVFRGDEAAVAEYDALRLDRLSALFYPQAVGAELALANDLNGWFFVFDDQFDGELGHRPQAVARLVDSVVRITQEPDRRGPVPGDSPLLASFRDLWRRINSGMPEVWRNRFRTNWCGYVDAHKREAADRTGPAPHSLDALLAVKRHSVGVQPCLDLHERFGGYALPDAVHTGFPLARMREATDDVVIFINDIVSLDKELAAGDVHNSVLLHRGREGGTLEQAVRHVAGLANARYRYFEELAAQLPGWLGRHGAGPELIRHTARYADGMRHVMAGSLAWSLETSRYDARGVAAAGSGRLRPWADLGPLGEPAPGEGTGRVG</sequence>
<comment type="similarity">
    <text evidence="2">Belongs to the terpene synthase family.</text>
</comment>
<name>A0A4Z0HAB5_9ACTN</name>
<dbReference type="RefSeq" id="WP_135339237.1">
    <property type="nucleotide sequence ID" value="NZ_JBHLTX010000046.1"/>
</dbReference>
<dbReference type="PANTHER" id="PTHR35201:SF4">
    <property type="entry name" value="BETA-PINACENE SYNTHASE-RELATED"/>
    <property type="match status" value="1"/>
</dbReference>